<protein>
    <submittedName>
        <fullName evidence="2">Putative phospholipase protein</fullName>
    </submittedName>
</protein>
<evidence type="ECO:0000313" key="3">
    <source>
        <dbReference type="Proteomes" id="UP000221011"/>
    </source>
</evidence>
<dbReference type="KEGG" id="sfk:KY5_6044"/>
<evidence type="ECO:0000313" key="2">
    <source>
        <dbReference type="EMBL" id="ATL31062.1"/>
    </source>
</evidence>
<dbReference type="InterPro" id="IPR025202">
    <property type="entry name" value="PLD-like_dom"/>
</dbReference>
<keyword evidence="3" id="KW-1185">Reference proteome</keyword>
<gene>
    <name evidence="2" type="ORF">KY5_6044</name>
</gene>
<dbReference type="CDD" id="cd09132">
    <property type="entry name" value="PLDc_unchar4"/>
    <property type="match status" value="1"/>
</dbReference>
<reference evidence="2 3" key="1">
    <citation type="submission" date="2017-08" db="EMBL/GenBank/DDBJ databases">
        <title>Complete Genome Sequence of Streptomyces formicae KY5, the formicamycin producer.</title>
        <authorList>
            <person name="Holmes N.A."/>
            <person name="Devine R."/>
            <person name="Qin Z."/>
            <person name="Seipke R.F."/>
            <person name="Wilkinson B."/>
            <person name="Hutchings M.I."/>
        </authorList>
    </citation>
    <scope>NUCLEOTIDE SEQUENCE [LARGE SCALE GENOMIC DNA]</scope>
    <source>
        <strain evidence="2 3">KY5</strain>
    </source>
</reference>
<name>A0A291QHI4_9ACTN</name>
<proteinExistence type="predicted"/>
<sequence>MRHTTFRQAAAQARAVVGTQALRALAEGIADGRPRAALLSLRSVPGFAEAAATVVDAAGADRIPAGEAAAYLEGLAEGHALRTAEQRVSLVWSGPSSHRVPVRSTSLTLVELIEESRRELLLMTYSAKPYPPLIKALIAAAERAVTIDVVVETLQGAGSALAGAEPASAFGGIPGIRIWHWPVDKRVEHGAKTHAKLAVADSRILLVTSANFTQSGVDRNIEAGALIRGGTTPSRTVEHVRELQREGTLQRFY</sequence>
<accession>A0A291QHI4</accession>
<dbReference type="GO" id="GO:0006793">
    <property type="term" value="P:phosphorus metabolic process"/>
    <property type="evidence" value="ECO:0007669"/>
    <property type="project" value="UniProtKB-ARBA"/>
</dbReference>
<dbReference type="RefSeq" id="WP_098245258.1">
    <property type="nucleotide sequence ID" value="NZ_CP022685.1"/>
</dbReference>
<dbReference type="AlphaFoldDB" id="A0A291QHI4"/>
<dbReference type="GO" id="GO:0003824">
    <property type="term" value="F:catalytic activity"/>
    <property type="evidence" value="ECO:0007669"/>
    <property type="project" value="InterPro"/>
</dbReference>
<evidence type="ECO:0000259" key="1">
    <source>
        <dbReference type="PROSITE" id="PS50035"/>
    </source>
</evidence>
<feature type="domain" description="PLD phosphodiesterase" evidence="1">
    <location>
        <begin position="189"/>
        <end position="216"/>
    </location>
</feature>
<organism evidence="2 3">
    <name type="scientific">Streptomyces formicae</name>
    <dbReference type="NCBI Taxonomy" id="1616117"/>
    <lineage>
        <taxon>Bacteria</taxon>
        <taxon>Bacillati</taxon>
        <taxon>Actinomycetota</taxon>
        <taxon>Actinomycetes</taxon>
        <taxon>Kitasatosporales</taxon>
        <taxon>Streptomycetaceae</taxon>
        <taxon>Streptomyces</taxon>
    </lineage>
</organism>
<dbReference type="Gene3D" id="3.30.870.10">
    <property type="entry name" value="Endonuclease Chain A"/>
    <property type="match status" value="1"/>
</dbReference>
<dbReference type="SUPFAM" id="SSF56024">
    <property type="entry name" value="Phospholipase D/nuclease"/>
    <property type="match status" value="1"/>
</dbReference>
<dbReference type="Pfam" id="PF13091">
    <property type="entry name" value="PLDc_2"/>
    <property type="match status" value="1"/>
</dbReference>
<dbReference type="Proteomes" id="UP000221011">
    <property type="component" value="Chromosome"/>
</dbReference>
<dbReference type="InterPro" id="IPR001736">
    <property type="entry name" value="PLipase_D/transphosphatidylase"/>
</dbReference>
<dbReference type="EMBL" id="CP022685">
    <property type="protein sequence ID" value="ATL31062.1"/>
    <property type="molecule type" value="Genomic_DNA"/>
</dbReference>
<dbReference type="InterPro" id="IPR047955">
    <property type="entry name" value="DrmC-like"/>
</dbReference>
<dbReference type="PROSITE" id="PS50035">
    <property type="entry name" value="PLD"/>
    <property type="match status" value="1"/>
</dbReference>
<dbReference type="NCBIfam" id="NF038319">
    <property type="entry name" value="DISARM_DrmC_I"/>
    <property type="match status" value="1"/>
</dbReference>